<protein>
    <submittedName>
        <fullName evidence="1">Uncharacterized protein</fullName>
    </submittedName>
</protein>
<gene>
    <name evidence="1" type="ORF">METZ01_LOCUS280517</name>
</gene>
<reference evidence="1" key="1">
    <citation type="submission" date="2018-05" db="EMBL/GenBank/DDBJ databases">
        <authorList>
            <person name="Lanie J.A."/>
            <person name="Ng W.-L."/>
            <person name="Kazmierczak K.M."/>
            <person name="Andrzejewski T.M."/>
            <person name="Davidsen T.M."/>
            <person name="Wayne K.J."/>
            <person name="Tettelin H."/>
            <person name="Glass J.I."/>
            <person name="Rusch D."/>
            <person name="Podicherti R."/>
            <person name="Tsui H.-C.T."/>
            <person name="Winkler M.E."/>
        </authorList>
    </citation>
    <scope>NUCLEOTIDE SEQUENCE</scope>
</reference>
<proteinExistence type="predicted"/>
<feature type="non-terminal residue" evidence="1">
    <location>
        <position position="53"/>
    </location>
</feature>
<organism evidence="1">
    <name type="scientific">marine metagenome</name>
    <dbReference type="NCBI Taxonomy" id="408172"/>
    <lineage>
        <taxon>unclassified sequences</taxon>
        <taxon>metagenomes</taxon>
        <taxon>ecological metagenomes</taxon>
    </lineage>
</organism>
<name>A0A382KVT4_9ZZZZ</name>
<sequence length="53" mass="5943">MFESKFDFSDLKSKNSADKHAELFPAEFERHCVLASSQAVPPPTLLLPKQPPD</sequence>
<dbReference type="AlphaFoldDB" id="A0A382KVT4"/>
<dbReference type="EMBL" id="UINC01082677">
    <property type="protein sequence ID" value="SVC27663.1"/>
    <property type="molecule type" value="Genomic_DNA"/>
</dbReference>
<accession>A0A382KVT4</accession>
<evidence type="ECO:0000313" key="1">
    <source>
        <dbReference type="EMBL" id="SVC27663.1"/>
    </source>
</evidence>